<proteinExistence type="inferred from homology"/>
<name>A0A7H0SL64_9CORY</name>
<dbReference type="InterPro" id="IPR006115">
    <property type="entry name" value="6PGDH_NADP-bd"/>
</dbReference>
<dbReference type="GO" id="GO:0006574">
    <property type="term" value="P:L-valine catabolic process"/>
    <property type="evidence" value="ECO:0007669"/>
    <property type="project" value="UniProtKB-UniPathway"/>
</dbReference>
<dbReference type="InterPro" id="IPR011548">
    <property type="entry name" value="HIBADH"/>
</dbReference>
<dbReference type="EC" id="1.1.1.31" evidence="5"/>
<dbReference type="Pfam" id="PF14833">
    <property type="entry name" value="NAD_binding_11"/>
    <property type="match status" value="1"/>
</dbReference>
<dbReference type="UniPathway" id="UPA00362"/>
<dbReference type="SUPFAM" id="SSF51735">
    <property type="entry name" value="NAD(P)-binding Rossmann-fold domains"/>
    <property type="match status" value="1"/>
</dbReference>
<evidence type="ECO:0000256" key="2">
    <source>
        <dbReference type="ARBA" id="ARBA00022456"/>
    </source>
</evidence>
<protein>
    <recommendedName>
        <fullName evidence="5">3-hydroxyisobutyrate dehydrogenase</fullName>
        <shortName evidence="5">HIBADH</shortName>
        <ecNumber evidence="5">1.1.1.31</ecNumber>
    </recommendedName>
</protein>
<dbReference type="KEGG" id="cpoy:GP475_00565"/>
<reference evidence="6 7" key="1">
    <citation type="submission" date="2019-12" db="EMBL/GenBank/DDBJ databases">
        <title>Corynebacterium sp. nov., isolated from feces of the Anser Albifrons in China.</title>
        <authorList>
            <person name="Liu Q."/>
        </authorList>
    </citation>
    <scope>NUCLEOTIDE SEQUENCE [LARGE SCALE GENOMIC DNA]</scope>
    <source>
        <strain evidence="6 7">4H37-19</strain>
    </source>
</reference>
<dbReference type="SUPFAM" id="SSF48179">
    <property type="entry name" value="6-phosphogluconate dehydrogenase C-terminal domain-like"/>
    <property type="match status" value="1"/>
</dbReference>
<dbReference type="GO" id="GO:0008442">
    <property type="term" value="F:3-hydroxyisobutyrate dehydrogenase activity"/>
    <property type="evidence" value="ECO:0007669"/>
    <property type="project" value="UniProtKB-EC"/>
</dbReference>
<dbReference type="InterPro" id="IPR036291">
    <property type="entry name" value="NAD(P)-bd_dom_sf"/>
</dbReference>
<accession>A0A7H0SL64</accession>
<dbReference type="InterPro" id="IPR015815">
    <property type="entry name" value="HIBADH-related"/>
</dbReference>
<evidence type="ECO:0000256" key="4">
    <source>
        <dbReference type="ARBA" id="ARBA00023027"/>
    </source>
</evidence>
<dbReference type="EMBL" id="CP046884">
    <property type="protein sequence ID" value="QNQ89289.1"/>
    <property type="molecule type" value="Genomic_DNA"/>
</dbReference>
<evidence type="ECO:0000256" key="1">
    <source>
        <dbReference type="ARBA" id="ARBA00009080"/>
    </source>
</evidence>
<dbReference type="InterPro" id="IPR013328">
    <property type="entry name" value="6PGD_dom2"/>
</dbReference>
<dbReference type="FunFam" id="1.10.1040.10:FF:000006">
    <property type="entry name" value="3-hydroxyisobutyrate dehydrogenase"/>
    <property type="match status" value="1"/>
</dbReference>
<comment type="similarity">
    <text evidence="1 5">Belongs to the HIBADH-related family.</text>
</comment>
<dbReference type="Proteomes" id="UP000516320">
    <property type="component" value="Chromosome"/>
</dbReference>
<dbReference type="NCBIfam" id="TIGR01692">
    <property type="entry name" value="HIBADH"/>
    <property type="match status" value="1"/>
</dbReference>
<dbReference type="AlphaFoldDB" id="A0A7H0SL64"/>
<comment type="catalytic activity">
    <reaction evidence="5">
        <text>3-hydroxy-2-methylpropanoate + NAD(+) = 2-methyl-3-oxopropanoate + NADH + H(+)</text>
        <dbReference type="Rhea" id="RHEA:17681"/>
        <dbReference type="ChEBI" id="CHEBI:11805"/>
        <dbReference type="ChEBI" id="CHEBI:15378"/>
        <dbReference type="ChEBI" id="CHEBI:57540"/>
        <dbReference type="ChEBI" id="CHEBI:57700"/>
        <dbReference type="ChEBI" id="CHEBI:57945"/>
        <dbReference type="EC" id="1.1.1.31"/>
    </reaction>
</comment>
<evidence type="ECO:0000313" key="7">
    <source>
        <dbReference type="Proteomes" id="UP000516320"/>
    </source>
</evidence>
<keyword evidence="4 5" id="KW-0520">NAD</keyword>
<evidence type="ECO:0000256" key="5">
    <source>
        <dbReference type="RuleBase" id="RU910714"/>
    </source>
</evidence>
<evidence type="ECO:0000256" key="3">
    <source>
        <dbReference type="ARBA" id="ARBA00023002"/>
    </source>
</evidence>
<keyword evidence="2 5" id="KW-0101">Branched-chain amino acid catabolism</keyword>
<gene>
    <name evidence="6" type="primary">mmsB</name>
    <name evidence="6" type="ORF">GP475_00565</name>
</gene>
<sequence>MSEYNQTVAFIGLGNMGGPMAANLARAGVRVRGFDVSEQARHEAAAQGIEITDTVVEASEGAQVVITMLPNGALVKSVIDEILAAQPDPRLYIDSSTIAVSEARDIAHKLEEVGSRFIDAPVSGGVRGSVAGTLAFMVGGPAEAYQEATPLLEIMGSSLTHCGQAGNGQAVKACNNMILAVQQIVLAEALVLGERLGLDHQAFFDVVSHATGNSWSLSVNAPVPKVVPSSPANHDFRPGFSAALMLKDLKLAMTSASETQTDVTLGRMAAEIYEKYVADGHGDLDFSAIINEVRGD</sequence>
<organism evidence="6 7">
    <name type="scientific">Corynebacterium poyangense</name>
    <dbReference type="NCBI Taxonomy" id="2684405"/>
    <lineage>
        <taxon>Bacteria</taxon>
        <taxon>Bacillati</taxon>
        <taxon>Actinomycetota</taxon>
        <taxon>Actinomycetes</taxon>
        <taxon>Mycobacteriales</taxon>
        <taxon>Corynebacteriaceae</taxon>
        <taxon>Corynebacterium</taxon>
    </lineage>
</organism>
<dbReference type="PIRSF" id="PIRSF000103">
    <property type="entry name" value="HIBADH"/>
    <property type="match status" value="1"/>
</dbReference>
<keyword evidence="7" id="KW-1185">Reference proteome</keyword>
<dbReference type="Gene3D" id="3.40.50.720">
    <property type="entry name" value="NAD(P)-binding Rossmann-like Domain"/>
    <property type="match status" value="1"/>
</dbReference>
<dbReference type="Gene3D" id="1.10.1040.10">
    <property type="entry name" value="N-(1-d-carboxylethyl)-l-norvaline Dehydrogenase, domain 2"/>
    <property type="match status" value="1"/>
</dbReference>
<dbReference type="GO" id="GO:0051287">
    <property type="term" value="F:NAD binding"/>
    <property type="evidence" value="ECO:0007669"/>
    <property type="project" value="InterPro"/>
</dbReference>
<comment type="pathway">
    <text evidence="5">Amino-acid degradation; L-valine degradation.</text>
</comment>
<dbReference type="PROSITE" id="PS00895">
    <property type="entry name" value="3_HYDROXYISOBUT_DH"/>
    <property type="match status" value="1"/>
</dbReference>
<dbReference type="Pfam" id="PF03446">
    <property type="entry name" value="NAD_binding_2"/>
    <property type="match status" value="1"/>
</dbReference>
<dbReference type="InterPro" id="IPR002204">
    <property type="entry name" value="3-OH-isobutyrate_DH-rel_CS"/>
</dbReference>
<dbReference type="RefSeq" id="WP_187974744.1">
    <property type="nucleotide sequence ID" value="NZ_CP046884.1"/>
</dbReference>
<evidence type="ECO:0000313" key="6">
    <source>
        <dbReference type="EMBL" id="QNQ89289.1"/>
    </source>
</evidence>
<dbReference type="InterPro" id="IPR008927">
    <property type="entry name" value="6-PGluconate_DH-like_C_sf"/>
</dbReference>
<dbReference type="PANTHER" id="PTHR22981:SF7">
    <property type="entry name" value="3-HYDROXYISOBUTYRATE DEHYDROGENASE, MITOCHONDRIAL"/>
    <property type="match status" value="1"/>
</dbReference>
<dbReference type="PANTHER" id="PTHR22981">
    <property type="entry name" value="3-HYDROXYISOBUTYRATE DEHYDROGENASE-RELATED"/>
    <property type="match status" value="1"/>
</dbReference>
<dbReference type="InterPro" id="IPR029154">
    <property type="entry name" value="HIBADH-like_NADP-bd"/>
</dbReference>
<dbReference type="GO" id="GO:0050661">
    <property type="term" value="F:NADP binding"/>
    <property type="evidence" value="ECO:0007669"/>
    <property type="project" value="InterPro"/>
</dbReference>
<keyword evidence="3 5" id="KW-0560">Oxidoreductase</keyword>